<keyword evidence="7" id="KW-1185">Reference proteome</keyword>
<dbReference type="InterPro" id="IPR030511">
    <property type="entry name" value="TTC26"/>
</dbReference>
<evidence type="ECO:0000256" key="3">
    <source>
        <dbReference type="ARBA" id="ARBA00022737"/>
    </source>
</evidence>
<evidence type="ECO:0000256" key="2">
    <source>
        <dbReference type="ARBA" id="ARBA00007834"/>
    </source>
</evidence>
<comment type="subcellular location">
    <subcellularLocation>
        <location evidence="1">Cell projection</location>
        <location evidence="1">Cilium</location>
    </subcellularLocation>
</comment>
<comment type="caution">
    <text evidence="6">The sequence shown here is derived from an EMBL/GenBank/DDBJ whole genome shotgun (WGS) entry which is preliminary data.</text>
</comment>
<proteinExistence type="inferred from homology"/>
<comment type="similarity">
    <text evidence="2">Belongs to the IFT56 family.</text>
</comment>
<dbReference type="SUPFAM" id="SSF48452">
    <property type="entry name" value="TPR-like"/>
    <property type="match status" value="3"/>
</dbReference>
<accession>A0AAN9TMD1</accession>
<reference evidence="6 7" key="1">
    <citation type="submission" date="2024-03" db="EMBL/GenBank/DDBJ databases">
        <title>Adaptation during the transition from Ophiocordyceps entomopathogen to insect associate is accompanied by gene loss and intensified selection.</title>
        <authorList>
            <person name="Ward C.M."/>
            <person name="Onetto C.A."/>
            <person name="Borneman A.R."/>
        </authorList>
    </citation>
    <scope>NUCLEOTIDE SEQUENCE [LARGE SCALE GENOMIC DNA]</scope>
    <source>
        <strain evidence="6">AWRI1</strain>
        <tissue evidence="6">Single Adult Female</tissue>
    </source>
</reference>
<name>A0AAN9TMD1_9HEMI</name>
<gene>
    <name evidence="6" type="ORF">V9T40_009265</name>
</gene>
<evidence type="ECO:0000313" key="7">
    <source>
        <dbReference type="Proteomes" id="UP001367676"/>
    </source>
</evidence>
<evidence type="ECO:0008006" key="8">
    <source>
        <dbReference type="Google" id="ProtNLM"/>
    </source>
</evidence>
<dbReference type="Proteomes" id="UP001367676">
    <property type="component" value="Unassembled WGS sequence"/>
</dbReference>
<dbReference type="EMBL" id="JBBCAQ010000010">
    <property type="protein sequence ID" value="KAK7601824.1"/>
    <property type="molecule type" value="Genomic_DNA"/>
</dbReference>
<dbReference type="PANTHER" id="PTHR14781:SF0">
    <property type="entry name" value="INTRAFLAGELLAR TRANSPORT PROTEIN 56"/>
    <property type="match status" value="1"/>
</dbReference>
<evidence type="ECO:0000256" key="4">
    <source>
        <dbReference type="ARBA" id="ARBA00022803"/>
    </source>
</evidence>
<keyword evidence="5" id="KW-0966">Cell projection</keyword>
<evidence type="ECO:0000256" key="1">
    <source>
        <dbReference type="ARBA" id="ARBA00004138"/>
    </source>
</evidence>
<dbReference type="GO" id="GO:0035720">
    <property type="term" value="P:intraciliary anterograde transport"/>
    <property type="evidence" value="ECO:0007669"/>
    <property type="project" value="TreeGrafter"/>
</dbReference>
<keyword evidence="4" id="KW-0802">TPR repeat</keyword>
<dbReference type="FunFam" id="1.25.40.10:FF:000233">
    <property type="entry name" value="Tetratricopeptide repeat domain 26"/>
    <property type="match status" value="1"/>
</dbReference>
<keyword evidence="3" id="KW-0677">Repeat</keyword>
<sequence length="547" mass="63024">MKPAVSEGPSVVPSNVKQLPTLHDFINKRDYLGALALLEFEQSIGKNTEMTERWIGFCAFHLGDYKRALSVYQALGKTKNVPEDNAINLACCFFFLGMYSQVEKILEEASNSRLKTRLQFHLSHKLSDETRLMEYHKQLAEIIEDQLSLASIHYLRAHYQEAIDIYKGIISDNRDFLALNVYIGLCYYKLDYYDFSQELLAVYIQKYPDSVIATNLKACNYFRVYNGKAAEAEIKSLLDQNASSAFFFGKDLLHHNLVVFRGGEAALQILPPLVDVIPEARLNLVVYHMKQNDYQEAYDLIKDVEPAVPHEYILKAVVNAAYGQENKLKENIKAAQQLFQLVGSSSSECDTIPGRQCMASAYFLQQQFKDVELYLNSIKTFYFNDDHFNFNYAQARAALNHYEEAEELFMMVQSEKLQNDYVYISHLARCFIMNKKPQSAWELYLKMETSAESFNLLQLIANDCYRMAQFWHAAKAFDMLERLDPLPEYWEGKRGACVGVLQLIIAGRQARDTLSDVVQLLRNSANVQVEQIIRTIKRWAKDNRINI</sequence>
<dbReference type="InterPro" id="IPR011990">
    <property type="entry name" value="TPR-like_helical_dom_sf"/>
</dbReference>
<dbReference type="GO" id="GO:0097546">
    <property type="term" value="C:ciliary base"/>
    <property type="evidence" value="ECO:0007669"/>
    <property type="project" value="TreeGrafter"/>
</dbReference>
<dbReference type="GO" id="GO:0035735">
    <property type="term" value="P:intraciliary transport involved in cilium assembly"/>
    <property type="evidence" value="ECO:0007669"/>
    <property type="project" value="TreeGrafter"/>
</dbReference>
<dbReference type="GO" id="GO:0120170">
    <property type="term" value="F:intraciliary transport particle B binding"/>
    <property type="evidence" value="ECO:0007669"/>
    <property type="project" value="TreeGrafter"/>
</dbReference>
<dbReference type="AlphaFoldDB" id="A0AAN9TMD1"/>
<dbReference type="Gene3D" id="1.25.40.10">
    <property type="entry name" value="Tetratricopeptide repeat domain"/>
    <property type="match status" value="2"/>
</dbReference>
<protein>
    <recommendedName>
        <fullName evidence="8">Intraflagellar transport protein 56</fullName>
    </recommendedName>
</protein>
<evidence type="ECO:0000313" key="6">
    <source>
        <dbReference type="EMBL" id="KAK7601824.1"/>
    </source>
</evidence>
<evidence type="ECO:0000256" key="5">
    <source>
        <dbReference type="ARBA" id="ARBA00023273"/>
    </source>
</evidence>
<organism evidence="6 7">
    <name type="scientific">Parthenolecanium corni</name>
    <dbReference type="NCBI Taxonomy" id="536013"/>
    <lineage>
        <taxon>Eukaryota</taxon>
        <taxon>Metazoa</taxon>
        <taxon>Ecdysozoa</taxon>
        <taxon>Arthropoda</taxon>
        <taxon>Hexapoda</taxon>
        <taxon>Insecta</taxon>
        <taxon>Pterygota</taxon>
        <taxon>Neoptera</taxon>
        <taxon>Paraneoptera</taxon>
        <taxon>Hemiptera</taxon>
        <taxon>Sternorrhyncha</taxon>
        <taxon>Coccoidea</taxon>
        <taxon>Coccidae</taxon>
        <taxon>Parthenolecanium</taxon>
    </lineage>
</organism>
<dbReference type="GO" id="GO:0030992">
    <property type="term" value="C:intraciliary transport particle B"/>
    <property type="evidence" value="ECO:0007669"/>
    <property type="project" value="TreeGrafter"/>
</dbReference>
<dbReference type="GO" id="GO:0036064">
    <property type="term" value="C:ciliary basal body"/>
    <property type="evidence" value="ECO:0007669"/>
    <property type="project" value="TreeGrafter"/>
</dbReference>
<dbReference type="PANTHER" id="PTHR14781">
    <property type="entry name" value="INTRAFLAGELLAR TRANSPORT PROTEIN 56"/>
    <property type="match status" value="1"/>
</dbReference>